<sequence>MHGIVHKTLKEYAIDRTDEETWETILERADLEPTLYLPVSSYEDHEIQAILSAITSMASQDRRQIERDFGRALAPELLSTFNAHVRTDDFIAFLAALESIRGDVDEATTDASLPSLTTTRESTDDVHLAYRTHREPAYCGLAQGVLEGLADEFDAEVTIVKTACVHDDESACRYQLTR</sequence>
<feature type="domain" description="Heme NO-binding" evidence="1">
    <location>
        <begin position="2"/>
        <end position="159"/>
    </location>
</feature>
<dbReference type="SUPFAM" id="SSF111126">
    <property type="entry name" value="Ligand-binding domain in the NO signalling and Golgi transport"/>
    <property type="match status" value="1"/>
</dbReference>
<organism evidence="2 3">
    <name type="scientific">Natronorubrum sediminis</name>
    <dbReference type="NCBI Taxonomy" id="640943"/>
    <lineage>
        <taxon>Archaea</taxon>
        <taxon>Methanobacteriati</taxon>
        <taxon>Methanobacteriota</taxon>
        <taxon>Stenosarchaea group</taxon>
        <taxon>Halobacteria</taxon>
        <taxon>Halobacteriales</taxon>
        <taxon>Natrialbaceae</taxon>
        <taxon>Natronorubrum</taxon>
    </lineage>
</organism>
<evidence type="ECO:0000313" key="3">
    <source>
        <dbReference type="Proteomes" id="UP000199112"/>
    </source>
</evidence>
<gene>
    <name evidence="2" type="ORF">SAMN04487967_3354</name>
</gene>
<name>A0A1H6G505_9EURY</name>
<keyword evidence="3" id="KW-1185">Reference proteome</keyword>
<dbReference type="InterPro" id="IPR011644">
    <property type="entry name" value="Heme_NO-bd"/>
</dbReference>
<dbReference type="Pfam" id="PF07700">
    <property type="entry name" value="HNOB"/>
    <property type="match status" value="1"/>
</dbReference>
<dbReference type="EMBL" id="FNWL01000004">
    <property type="protein sequence ID" value="SEH17710.1"/>
    <property type="molecule type" value="Genomic_DNA"/>
</dbReference>
<dbReference type="GO" id="GO:0020037">
    <property type="term" value="F:heme binding"/>
    <property type="evidence" value="ECO:0007669"/>
    <property type="project" value="InterPro"/>
</dbReference>
<dbReference type="Proteomes" id="UP000199112">
    <property type="component" value="Unassembled WGS sequence"/>
</dbReference>
<dbReference type="Gene3D" id="3.90.1520.10">
    <property type="entry name" value="H-NOX domain"/>
    <property type="match status" value="1"/>
</dbReference>
<reference evidence="3" key="1">
    <citation type="submission" date="2016-10" db="EMBL/GenBank/DDBJ databases">
        <authorList>
            <person name="Varghese N."/>
            <person name="Submissions S."/>
        </authorList>
    </citation>
    <scope>NUCLEOTIDE SEQUENCE [LARGE SCALE GENOMIC DNA]</scope>
    <source>
        <strain evidence="3">CGMCC 1.8981</strain>
    </source>
</reference>
<evidence type="ECO:0000313" key="2">
    <source>
        <dbReference type="EMBL" id="SEH17710.1"/>
    </source>
</evidence>
<evidence type="ECO:0000259" key="1">
    <source>
        <dbReference type="Pfam" id="PF07700"/>
    </source>
</evidence>
<proteinExistence type="predicted"/>
<dbReference type="InterPro" id="IPR038158">
    <property type="entry name" value="H-NOX_domain_sf"/>
</dbReference>
<protein>
    <submittedName>
        <fullName evidence="2">Haem-NO-binding</fullName>
    </submittedName>
</protein>
<dbReference type="InterPro" id="IPR024096">
    <property type="entry name" value="NO_sig/Golgi_transp_ligand-bd"/>
</dbReference>
<accession>A0A1H6G505</accession>
<dbReference type="OrthoDB" id="261084at2157"/>
<dbReference type="RefSeq" id="WP_090508095.1">
    <property type="nucleotide sequence ID" value="NZ_FNWL01000004.1"/>
</dbReference>
<dbReference type="AlphaFoldDB" id="A0A1H6G505"/>